<dbReference type="NCBIfam" id="TIGR04519">
    <property type="entry name" value="MoCo_extend_TAT"/>
    <property type="match status" value="1"/>
</dbReference>
<keyword evidence="3" id="KW-0560">Oxidoreductase</keyword>
<dbReference type="Gene3D" id="2.40.40.20">
    <property type="match status" value="1"/>
</dbReference>
<dbReference type="CDD" id="cd10551">
    <property type="entry name" value="PsrB"/>
    <property type="match status" value="1"/>
</dbReference>
<evidence type="ECO:0000313" key="3">
    <source>
        <dbReference type="EMBL" id="CAD77714.1"/>
    </source>
</evidence>
<feature type="region of interest" description="Disordered" evidence="1">
    <location>
        <begin position="1"/>
        <end position="91"/>
    </location>
</feature>
<proteinExistence type="predicted"/>
<evidence type="ECO:0000259" key="2">
    <source>
        <dbReference type="PROSITE" id="PS51379"/>
    </source>
</evidence>
<dbReference type="OrthoDB" id="9779457at2"/>
<dbReference type="Pfam" id="PF13247">
    <property type="entry name" value="Fer4_11"/>
    <property type="match status" value="1"/>
</dbReference>
<dbReference type="GO" id="GO:0016491">
    <property type="term" value="F:oxidoreductase activity"/>
    <property type="evidence" value="ECO:0000318"/>
    <property type="project" value="GO_Central"/>
</dbReference>
<keyword evidence="4" id="KW-1185">Reference proteome</keyword>
<protein>
    <submittedName>
        <fullName evidence="3">Molybdopterin oxidoreductase, iron-sulfur binding subunit</fullName>
        <ecNumber evidence="3">1.2.7.-</ecNumber>
    </submittedName>
</protein>
<dbReference type="Proteomes" id="UP000001025">
    <property type="component" value="Chromosome"/>
</dbReference>
<dbReference type="PANTHER" id="PTHR42783:SF3">
    <property type="entry name" value="GLUTAMATE SYNTHASE [NADPH] SMALL CHAIN-RELATED"/>
    <property type="match status" value="1"/>
</dbReference>
<dbReference type="CDD" id="cd02764">
    <property type="entry name" value="MopB_PHLH"/>
    <property type="match status" value="1"/>
</dbReference>
<reference evidence="3 4" key="1">
    <citation type="journal article" date="2003" name="Proc. Natl. Acad. Sci. U.S.A.">
        <title>Complete genome sequence of the marine planctomycete Pirellula sp. strain 1.</title>
        <authorList>
            <person name="Gloeckner F.O."/>
            <person name="Kube M."/>
            <person name="Bauer M."/>
            <person name="Teeling H."/>
            <person name="Lombardot T."/>
            <person name="Ludwig W."/>
            <person name="Gade D."/>
            <person name="Beck A."/>
            <person name="Borzym K."/>
            <person name="Heitmann K."/>
            <person name="Rabus R."/>
            <person name="Schlesner H."/>
            <person name="Amann R."/>
            <person name="Reinhardt R."/>
        </authorList>
    </citation>
    <scope>NUCLEOTIDE SEQUENCE [LARGE SCALE GENOMIC DNA]</scope>
    <source>
        <strain evidence="4">DSM 10527 / NCIMB 13988 / SH1</strain>
    </source>
</reference>
<dbReference type="EnsemblBacteria" id="CAD77714">
    <property type="protein sequence ID" value="CAD77714"/>
    <property type="gene ID" value="RB12666"/>
</dbReference>
<evidence type="ECO:0000256" key="1">
    <source>
        <dbReference type="SAM" id="MobiDB-lite"/>
    </source>
</evidence>
<organism evidence="3 4">
    <name type="scientific">Rhodopirellula baltica (strain DSM 10527 / NCIMB 13988 / SH1)</name>
    <dbReference type="NCBI Taxonomy" id="243090"/>
    <lineage>
        <taxon>Bacteria</taxon>
        <taxon>Pseudomonadati</taxon>
        <taxon>Planctomycetota</taxon>
        <taxon>Planctomycetia</taxon>
        <taxon>Pirellulales</taxon>
        <taxon>Pirellulaceae</taxon>
        <taxon>Rhodopirellula</taxon>
    </lineage>
</organism>
<sequence>MSLSPSSIGKRKTTIGASSLIKRNSRKPIEKNTTSIHKSIVRFVTDSPSRTTGPLNSADSPQTELRRFSSMTTSTQDAGFDSSEASSSSAAGKPQYWRSLSEYRQDDTFVNEFLHREFPVAASEFPEGVSRRRWMQIMGASLAMAGAAGCRYPEELIAPFVLRPADRVPGETYQAATNFELAGEVQHLLITCVDGRPIKAEPNTTHPAGGGAGTYAQACVLGLYDPDRARGEAGVPIQYDKTEKRRIETDWESFANYGQALLRSVGDGQSVAVMMSPTTSPTTLRMIGELQKKLPAASVCVYDSIDGGLMNEATQRVFGKPSAQKFDFTEAEVIVSFQSDFLGSDAGSQNNSRTFAAKRDPMREETKGQMSRLYVAEGGYTTTGAAADVRIAIRPSQMKAVLAELGRRVEKVKAGETLGEQYDLENLPEKGAAYNEIEAAARLDRFLNAAATDLAAAGDKGVVVVGETLGADAIVAGIDINSKLGSLSSIQTFRPIAGTELKNQISLKDAFVRINSGDLSTVLFVDTNVVHTAPGDLNFTKALERVEHSIYLGIYDDETAEKCGWSLPMSHPLESWGDCVGIDGHYGVCQPQIMPLLGGRSAAEVLALMLDQEVTDGEKLVRRTADSVSGAAISDRQWRKLLHDGFSEDVVVSAEEVSAGDTSVELPGELPEVTLDVDQDDIEVVFTASEALYDGRFANNGWLQELPQALTKLVWDNAAVMSPRTAEALGIKHGLMVAIRRGDSSVELPVYEMPGCAPGVITTQIGYGRTRVGAVGGSTEMGVDPVGVNVSPVRFTDSMLYAHPVEARPRYTEYELVTTQDHWAIDELGRDEAESRSFSLIREGTLELLNKLPEFTEAKGPHVPSVGEEGSLWKEPINSIEETQEQVPQWGMSIDLTKCLGCNGCVIACQSENNVPIVGKEQVGNSREMHWLRIDRYFQGDPDVADIVQEPVTCMHCETAPCEQVCPVAATVHTNEGLNAMTYNRCIGTRYCANNCPYKVRRFNYFNYNKEVGVGYGIDAYPGSIEKANRKLQQLVLNPDVTVRGRGVMEKCTYCVQRIEHAKIDARKDGGRPVRDGEIVTACQAACPTNAIEFGNIADPESAVAKAKADIRSYGMLSQLNVKPRTTYKARIRNTPLALMTRSQIDDLSLEKPHHGHGEHGEHGHDDHGSDDHGHGEGEHGHDDHAHGEEEHTRNMNRPFQLPIV</sequence>
<dbReference type="CDD" id="cd02784">
    <property type="entry name" value="MopB_CT_PHLH"/>
    <property type="match status" value="1"/>
</dbReference>
<dbReference type="InterPro" id="IPR017896">
    <property type="entry name" value="4Fe4S_Fe-S-bd"/>
</dbReference>
<feature type="compositionally biased region" description="Polar residues" evidence="1">
    <location>
        <begin position="46"/>
        <end position="77"/>
    </location>
</feature>
<feature type="domain" description="4Fe-4S ferredoxin-type" evidence="2">
    <location>
        <begin position="977"/>
        <end position="1006"/>
    </location>
</feature>
<dbReference type="eggNOG" id="COG0243">
    <property type="taxonomic scope" value="Bacteria"/>
</dbReference>
<dbReference type="PROSITE" id="PS51379">
    <property type="entry name" value="4FE4S_FER_2"/>
    <property type="match status" value="3"/>
</dbReference>
<dbReference type="PANTHER" id="PTHR42783">
    <property type="entry name" value="GLUTAMATE SYNTHASE [NADPH] SMALL CHAIN"/>
    <property type="match status" value="1"/>
</dbReference>
<dbReference type="EC" id="1.2.7.-" evidence="3"/>
<dbReference type="eggNOG" id="COG0437">
    <property type="taxonomic scope" value="Bacteria"/>
</dbReference>
<evidence type="ECO:0000313" key="4">
    <source>
        <dbReference type="Proteomes" id="UP000001025"/>
    </source>
</evidence>
<gene>
    <name evidence="3" type="ordered locus">RB12666</name>
</gene>
<dbReference type="AlphaFoldDB" id="Q7UIA0"/>
<dbReference type="Gene3D" id="3.30.70.20">
    <property type="match status" value="2"/>
</dbReference>
<dbReference type="PATRIC" id="fig|243090.15.peg.6144"/>
<feature type="compositionally biased region" description="Low complexity" evidence="1">
    <location>
        <begin position="82"/>
        <end position="91"/>
    </location>
</feature>
<dbReference type="KEGG" id="rba:RB12666"/>
<feature type="domain" description="4Fe-4S ferredoxin-type" evidence="2">
    <location>
        <begin position="890"/>
        <end position="920"/>
    </location>
</feature>
<dbReference type="STRING" id="243090.RB12666"/>
<dbReference type="InterPro" id="IPR030948">
    <property type="entry name" value="TAT_var_transloc_signal_dom"/>
</dbReference>
<dbReference type="SUPFAM" id="SSF53706">
    <property type="entry name" value="Formate dehydrogenase/DMSO reductase, domains 1-3"/>
    <property type="match status" value="1"/>
</dbReference>
<accession>Q7UIA0</accession>
<dbReference type="EMBL" id="BX294155">
    <property type="protein sequence ID" value="CAD77714.1"/>
    <property type="molecule type" value="Genomic_DNA"/>
</dbReference>
<feature type="domain" description="4Fe-4S ferredoxin-type" evidence="2">
    <location>
        <begin position="945"/>
        <end position="976"/>
    </location>
</feature>
<dbReference type="InterPro" id="IPR009010">
    <property type="entry name" value="Asp_de-COase-like_dom_sf"/>
</dbReference>
<dbReference type="InParanoid" id="Q7UIA0"/>
<dbReference type="HOGENOM" id="CLU_306470_0_0_0"/>
<feature type="region of interest" description="Disordered" evidence="1">
    <location>
        <begin position="1150"/>
        <end position="1205"/>
    </location>
</feature>
<feature type="compositionally biased region" description="Basic and acidic residues" evidence="1">
    <location>
        <begin position="1150"/>
        <end position="1194"/>
    </location>
</feature>
<dbReference type="SUPFAM" id="SSF50692">
    <property type="entry name" value="ADC-like"/>
    <property type="match status" value="1"/>
</dbReference>
<dbReference type="SUPFAM" id="SSF54862">
    <property type="entry name" value="4Fe-4S ferredoxins"/>
    <property type="match status" value="1"/>
</dbReference>
<name>Q7UIA0_RHOBA</name>